<proteinExistence type="predicted"/>
<evidence type="ECO:0000313" key="1">
    <source>
        <dbReference type="EMBL" id="VDK49996.1"/>
    </source>
</evidence>
<dbReference type="Proteomes" id="UP000271889">
    <property type="component" value="Unassembled WGS sequence"/>
</dbReference>
<reference evidence="1 2" key="1">
    <citation type="submission" date="2018-11" db="EMBL/GenBank/DDBJ databases">
        <authorList>
            <consortium name="Pathogen Informatics"/>
        </authorList>
    </citation>
    <scope>NUCLEOTIDE SEQUENCE [LARGE SCALE GENOMIC DNA]</scope>
</reference>
<evidence type="ECO:0008006" key="3">
    <source>
        <dbReference type="Google" id="ProtNLM"/>
    </source>
</evidence>
<sequence>MRTGAKISIVDTVREEKKCRDRVNKEEHFNPKGADFLEDPRSMKVALTRCRHGQFLLGHQESLEKVPLEDGPGLGAKPKRHDIVDEPLFSGVNTGSKHLS</sequence>
<name>A0A3P6QF49_CYLGO</name>
<dbReference type="OrthoDB" id="6513042at2759"/>
<protein>
    <recommendedName>
        <fullName evidence="3">DNA2/NAM7 helicase-like C-terminal domain-containing protein</fullName>
    </recommendedName>
</protein>
<dbReference type="InterPro" id="IPR027417">
    <property type="entry name" value="P-loop_NTPase"/>
</dbReference>
<gene>
    <name evidence="1" type="ORF">CGOC_LOCUS1654</name>
</gene>
<dbReference type="AlphaFoldDB" id="A0A3P6QF49"/>
<dbReference type="Gene3D" id="3.40.50.300">
    <property type="entry name" value="P-loop containing nucleotide triphosphate hydrolases"/>
    <property type="match status" value="1"/>
</dbReference>
<organism evidence="1 2">
    <name type="scientific">Cylicostephanus goldi</name>
    <name type="common">Nematode worm</name>
    <dbReference type="NCBI Taxonomy" id="71465"/>
    <lineage>
        <taxon>Eukaryota</taxon>
        <taxon>Metazoa</taxon>
        <taxon>Ecdysozoa</taxon>
        <taxon>Nematoda</taxon>
        <taxon>Chromadorea</taxon>
        <taxon>Rhabditida</taxon>
        <taxon>Rhabditina</taxon>
        <taxon>Rhabditomorpha</taxon>
        <taxon>Strongyloidea</taxon>
        <taxon>Strongylidae</taxon>
        <taxon>Cylicostephanus</taxon>
    </lineage>
</organism>
<keyword evidence="2" id="KW-1185">Reference proteome</keyword>
<dbReference type="EMBL" id="UYRV01003236">
    <property type="protein sequence ID" value="VDK49996.1"/>
    <property type="molecule type" value="Genomic_DNA"/>
</dbReference>
<evidence type="ECO:0000313" key="2">
    <source>
        <dbReference type="Proteomes" id="UP000271889"/>
    </source>
</evidence>
<accession>A0A3P6QF49</accession>